<evidence type="ECO:0000256" key="1">
    <source>
        <dbReference type="SAM" id="SignalP"/>
    </source>
</evidence>
<sequence>MKLKSLILGSVAAAGLSTAGFAADLSGVLTSLDVCDSLGLSGLTISSDTNCLQISGGVEYEFNWGNYNESIAIVPFAGLKNRDASSDLGLATGDNDWNSKVVSWLKFVGTASSDFGPARAVIKLKNENKTVFVNGADASDPTKNKDVFIDEAYVQVGDATVLSVGRKGSIFNKGDDEAFNFLGLFAEDKEDKGVIGSDEYYGFFPAVGGHVIQLETSFGDGIGAKVGLEKLDAKGTLVGVLDYKGDAITAHISGALGGILDGVEGPEDNYAIHSGVTAAFDQFKVRAAFAFGGNTRANDDTSFYNGLLSAQGSFDIFTIAASAEVLSFTDAANNRETGYGFGGSIGATVTEGVALNLGGRYFADNAADTAAGYQVAVQLVADVTETIKLTGELGVYGRTDATVPAVVAGESDFYGSAKLGWNPGGGFSSSVGATVQQNGAYKVTFKAAKSFE</sequence>
<protein>
    <recommendedName>
        <fullName evidence="4">Porin domain-containing protein</fullName>
    </recommendedName>
</protein>
<organism evidence="2 3">
    <name type="scientific">Devosia epidermidihirudinis</name>
    <dbReference type="NCBI Taxonomy" id="1293439"/>
    <lineage>
        <taxon>Bacteria</taxon>
        <taxon>Pseudomonadati</taxon>
        <taxon>Pseudomonadota</taxon>
        <taxon>Alphaproteobacteria</taxon>
        <taxon>Hyphomicrobiales</taxon>
        <taxon>Devosiaceae</taxon>
        <taxon>Devosia</taxon>
    </lineage>
</organism>
<reference evidence="2 3" key="1">
    <citation type="submission" date="2015-03" db="EMBL/GenBank/DDBJ databases">
        <authorList>
            <person name="Lepp D."/>
            <person name="Hassan Y.I."/>
            <person name="Li X.-Z."/>
            <person name="Zhou T."/>
        </authorList>
    </citation>
    <scope>NUCLEOTIDE SEQUENCE [LARGE SCALE GENOMIC DNA]</scope>
    <source>
        <strain evidence="2 3">E84</strain>
    </source>
</reference>
<evidence type="ECO:0000313" key="2">
    <source>
        <dbReference type="EMBL" id="KKC39643.1"/>
    </source>
</evidence>
<dbReference type="PATRIC" id="fig|1293439.3.peg.703"/>
<dbReference type="RefSeq" id="WP_046138129.1">
    <property type="nucleotide sequence ID" value="NZ_LANJ01000011.1"/>
</dbReference>
<comment type="caution">
    <text evidence="2">The sequence shown here is derived from an EMBL/GenBank/DDBJ whole genome shotgun (WGS) entry which is preliminary data.</text>
</comment>
<evidence type="ECO:0008006" key="4">
    <source>
        <dbReference type="Google" id="ProtNLM"/>
    </source>
</evidence>
<dbReference type="OrthoDB" id="7801681at2"/>
<dbReference type="EMBL" id="LANJ01000011">
    <property type="protein sequence ID" value="KKC39643.1"/>
    <property type="molecule type" value="Genomic_DNA"/>
</dbReference>
<gene>
    <name evidence="2" type="ORF">WH87_05685</name>
</gene>
<dbReference type="Proteomes" id="UP000033411">
    <property type="component" value="Unassembled WGS sequence"/>
</dbReference>
<feature type="signal peptide" evidence="1">
    <location>
        <begin position="1"/>
        <end position="22"/>
    </location>
</feature>
<accession>A0A0F5QG23</accession>
<feature type="chain" id="PRO_5002494592" description="Porin domain-containing protein" evidence="1">
    <location>
        <begin position="23"/>
        <end position="452"/>
    </location>
</feature>
<dbReference type="AlphaFoldDB" id="A0A0F5QG23"/>
<dbReference type="STRING" id="1293439.WH87_05685"/>
<keyword evidence="1" id="KW-0732">Signal</keyword>
<name>A0A0F5QG23_9HYPH</name>
<evidence type="ECO:0000313" key="3">
    <source>
        <dbReference type="Proteomes" id="UP000033411"/>
    </source>
</evidence>
<keyword evidence="3" id="KW-1185">Reference proteome</keyword>
<proteinExistence type="predicted"/>